<reference evidence="2 4" key="1">
    <citation type="journal article" date="2012" name="Nature">
        <title>Algal genomes reveal evolutionary mosaicism and the fate of nucleomorphs.</title>
        <authorList>
            <consortium name="DOE Joint Genome Institute"/>
            <person name="Curtis B.A."/>
            <person name="Tanifuji G."/>
            <person name="Burki F."/>
            <person name="Gruber A."/>
            <person name="Irimia M."/>
            <person name="Maruyama S."/>
            <person name="Arias M.C."/>
            <person name="Ball S.G."/>
            <person name="Gile G.H."/>
            <person name="Hirakawa Y."/>
            <person name="Hopkins J.F."/>
            <person name="Kuo A."/>
            <person name="Rensing S.A."/>
            <person name="Schmutz J."/>
            <person name="Symeonidi A."/>
            <person name="Elias M."/>
            <person name="Eveleigh R.J."/>
            <person name="Herman E.K."/>
            <person name="Klute M.J."/>
            <person name="Nakayama T."/>
            <person name="Obornik M."/>
            <person name="Reyes-Prieto A."/>
            <person name="Armbrust E.V."/>
            <person name="Aves S.J."/>
            <person name="Beiko R.G."/>
            <person name="Coutinho P."/>
            <person name="Dacks J.B."/>
            <person name="Durnford D.G."/>
            <person name="Fast N.M."/>
            <person name="Green B.R."/>
            <person name="Grisdale C.J."/>
            <person name="Hempel F."/>
            <person name="Henrissat B."/>
            <person name="Hoppner M.P."/>
            <person name="Ishida K."/>
            <person name="Kim E."/>
            <person name="Koreny L."/>
            <person name="Kroth P.G."/>
            <person name="Liu Y."/>
            <person name="Malik S.B."/>
            <person name="Maier U.G."/>
            <person name="McRose D."/>
            <person name="Mock T."/>
            <person name="Neilson J.A."/>
            <person name="Onodera N.T."/>
            <person name="Poole A.M."/>
            <person name="Pritham E.J."/>
            <person name="Richards T.A."/>
            <person name="Rocap G."/>
            <person name="Roy S.W."/>
            <person name="Sarai C."/>
            <person name="Schaack S."/>
            <person name="Shirato S."/>
            <person name="Slamovits C.H."/>
            <person name="Spencer D.F."/>
            <person name="Suzuki S."/>
            <person name="Worden A.Z."/>
            <person name="Zauner S."/>
            <person name="Barry K."/>
            <person name="Bell C."/>
            <person name="Bharti A.K."/>
            <person name="Crow J.A."/>
            <person name="Grimwood J."/>
            <person name="Kramer R."/>
            <person name="Lindquist E."/>
            <person name="Lucas S."/>
            <person name="Salamov A."/>
            <person name="McFadden G.I."/>
            <person name="Lane C.E."/>
            <person name="Keeling P.J."/>
            <person name="Gray M.W."/>
            <person name="Grigoriev I.V."/>
            <person name="Archibald J.M."/>
        </authorList>
    </citation>
    <scope>NUCLEOTIDE SEQUENCE</scope>
    <source>
        <strain evidence="2 4">CCMP2712</strain>
    </source>
</reference>
<proteinExistence type="inferred from homology"/>
<dbReference type="Gene3D" id="3.30.70.120">
    <property type="match status" value="1"/>
</dbReference>
<dbReference type="GeneID" id="17311018"/>
<dbReference type="Pfam" id="PF03091">
    <property type="entry name" value="CutA1"/>
    <property type="match status" value="1"/>
</dbReference>
<reference evidence="4" key="2">
    <citation type="submission" date="2012-11" db="EMBL/GenBank/DDBJ databases">
        <authorList>
            <person name="Kuo A."/>
            <person name="Curtis B.A."/>
            <person name="Tanifuji G."/>
            <person name="Burki F."/>
            <person name="Gruber A."/>
            <person name="Irimia M."/>
            <person name="Maruyama S."/>
            <person name="Arias M.C."/>
            <person name="Ball S.G."/>
            <person name="Gile G.H."/>
            <person name="Hirakawa Y."/>
            <person name="Hopkins J.F."/>
            <person name="Rensing S.A."/>
            <person name="Schmutz J."/>
            <person name="Symeonidi A."/>
            <person name="Elias M."/>
            <person name="Eveleigh R.J."/>
            <person name="Herman E.K."/>
            <person name="Klute M.J."/>
            <person name="Nakayama T."/>
            <person name="Obornik M."/>
            <person name="Reyes-Prieto A."/>
            <person name="Armbrust E.V."/>
            <person name="Aves S.J."/>
            <person name="Beiko R.G."/>
            <person name="Coutinho P."/>
            <person name="Dacks J.B."/>
            <person name="Durnford D.G."/>
            <person name="Fast N.M."/>
            <person name="Green B.R."/>
            <person name="Grisdale C."/>
            <person name="Hempe F."/>
            <person name="Henrissat B."/>
            <person name="Hoppner M.P."/>
            <person name="Ishida K.-I."/>
            <person name="Kim E."/>
            <person name="Koreny L."/>
            <person name="Kroth P.G."/>
            <person name="Liu Y."/>
            <person name="Malik S.-B."/>
            <person name="Maier U.G."/>
            <person name="McRose D."/>
            <person name="Mock T."/>
            <person name="Neilson J.A."/>
            <person name="Onodera N.T."/>
            <person name="Poole A.M."/>
            <person name="Pritham E.J."/>
            <person name="Richards T.A."/>
            <person name="Rocap G."/>
            <person name="Roy S.W."/>
            <person name="Sarai C."/>
            <person name="Schaack S."/>
            <person name="Shirato S."/>
            <person name="Slamovits C.H."/>
            <person name="Spencer D.F."/>
            <person name="Suzuki S."/>
            <person name="Worden A.Z."/>
            <person name="Zauner S."/>
            <person name="Barry K."/>
            <person name="Bell C."/>
            <person name="Bharti A.K."/>
            <person name="Crow J.A."/>
            <person name="Grimwood J."/>
            <person name="Kramer R."/>
            <person name="Lindquist E."/>
            <person name="Lucas S."/>
            <person name="Salamov A."/>
            <person name="McFadden G.I."/>
            <person name="Lane C.E."/>
            <person name="Keeling P.J."/>
            <person name="Gray M.W."/>
            <person name="Grigoriev I.V."/>
            <person name="Archibald J.M."/>
        </authorList>
    </citation>
    <scope>NUCLEOTIDE SEQUENCE</scope>
    <source>
        <strain evidence="4">CCMP2712</strain>
    </source>
</reference>
<sequence length="113" mass="12564">MLSSSSSTGARICYITVPSKEVADKLSQSLVESQLAACVNIIPGIESKFLWQGKIETEKELLLMVKTRDTLTDQVAQHVKKHHPYDTPEFICTDVVAGLPDYLKWVKDSTKSP</sequence>
<dbReference type="EMBL" id="JH992967">
    <property type="protein sequence ID" value="EKX54497.1"/>
    <property type="molecule type" value="Genomic_DNA"/>
</dbReference>
<dbReference type="InterPro" id="IPR011322">
    <property type="entry name" value="N-reg_PII-like_a/b"/>
</dbReference>
<dbReference type="PANTHER" id="PTHR23419:SF8">
    <property type="entry name" value="FI09726P"/>
    <property type="match status" value="1"/>
</dbReference>
<dbReference type="PaxDb" id="55529-EKX54497"/>
<evidence type="ECO:0000256" key="1">
    <source>
        <dbReference type="ARBA" id="ARBA00010169"/>
    </source>
</evidence>
<dbReference type="eggNOG" id="KOG3338">
    <property type="taxonomic scope" value="Eukaryota"/>
</dbReference>
<comment type="similarity">
    <text evidence="1">Belongs to the CutA family.</text>
</comment>
<evidence type="ECO:0000313" key="4">
    <source>
        <dbReference type="Proteomes" id="UP000011087"/>
    </source>
</evidence>
<dbReference type="OMA" id="VYTTFPD"/>
<gene>
    <name evidence="2" type="ORF">GUITHDRAFT_99978</name>
</gene>
<dbReference type="GO" id="GO:0010038">
    <property type="term" value="P:response to metal ion"/>
    <property type="evidence" value="ECO:0007669"/>
    <property type="project" value="InterPro"/>
</dbReference>
<reference evidence="3" key="3">
    <citation type="submission" date="2016-03" db="UniProtKB">
        <authorList>
            <consortium name="EnsemblProtists"/>
        </authorList>
    </citation>
    <scope>IDENTIFICATION</scope>
</reference>
<dbReference type="EnsemblProtists" id="EKX54497">
    <property type="protein sequence ID" value="EKX54497"/>
    <property type="gene ID" value="GUITHDRAFT_99978"/>
</dbReference>
<accession>L1K1L0</accession>
<dbReference type="GO" id="GO:0005507">
    <property type="term" value="F:copper ion binding"/>
    <property type="evidence" value="ECO:0007669"/>
    <property type="project" value="TreeGrafter"/>
</dbReference>
<dbReference type="KEGG" id="gtt:GUITHDRAFT_99978"/>
<dbReference type="RefSeq" id="XP_005841477.1">
    <property type="nucleotide sequence ID" value="XM_005841420.1"/>
</dbReference>
<dbReference type="Proteomes" id="UP000011087">
    <property type="component" value="Unassembled WGS sequence"/>
</dbReference>
<dbReference type="PANTHER" id="PTHR23419">
    <property type="entry name" value="DIVALENT CATION TOLERANCE CUTA-RELATED"/>
    <property type="match status" value="1"/>
</dbReference>
<evidence type="ECO:0000313" key="3">
    <source>
        <dbReference type="EnsemblProtists" id="EKX54497"/>
    </source>
</evidence>
<organism evidence="2">
    <name type="scientific">Guillardia theta (strain CCMP2712)</name>
    <name type="common">Cryptophyte</name>
    <dbReference type="NCBI Taxonomy" id="905079"/>
    <lineage>
        <taxon>Eukaryota</taxon>
        <taxon>Cryptophyceae</taxon>
        <taxon>Pyrenomonadales</taxon>
        <taxon>Geminigeraceae</taxon>
        <taxon>Guillardia</taxon>
    </lineage>
</organism>
<dbReference type="AlphaFoldDB" id="L1K1L0"/>
<name>L1K1L0_GUITC</name>
<dbReference type="SUPFAM" id="SSF54913">
    <property type="entry name" value="GlnB-like"/>
    <property type="match status" value="1"/>
</dbReference>
<dbReference type="OrthoDB" id="2017693at2759"/>
<dbReference type="STRING" id="905079.L1K1L0"/>
<keyword evidence="4" id="KW-1185">Reference proteome</keyword>
<evidence type="ECO:0000313" key="2">
    <source>
        <dbReference type="EMBL" id="EKX54497.1"/>
    </source>
</evidence>
<dbReference type="InterPro" id="IPR004323">
    <property type="entry name" value="Ion_tolerance_CutA"/>
</dbReference>
<protein>
    <submittedName>
        <fullName evidence="2">Divalent cation tolerance-related protein</fullName>
    </submittedName>
</protein>
<dbReference type="InterPro" id="IPR015867">
    <property type="entry name" value="N-reg_PII/ATP_PRibTrfase_C"/>
</dbReference>
<dbReference type="HOGENOM" id="CLU_098807_3_1_1"/>